<comment type="similarity">
    <text evidence="1 6">Belongs to the universal ribosomal protein uS17 family.</text>
</comment>
<dbReference type="EMBL" id="JACRIW010000064">
    <property type="protein sequence ID" value="MBI5169734.1"/>
    <property type="molecule type" value="Genomic_DNA"/>
</dbReference>
<keyword evidence="3 6" id="KW-0694">RNA-binding</keyword>
<gene>
    <name evidence="6 8" type="primary">rpsQ</name>
    <name evidence="8" type="ORF">HZA61_09620</name>
</gene>
<dbReference type="Gene3D" id="2.40.50.140">
    <property type="entry name" value="Nucleic acid-binding proteins"/>
    <property type="match status" value="1"/>
</dbReference>
<dbReference type="GO" id="GO:0019843">
    <property type="term" value="F:rRNA binding"/>
    <property type="evidence" value="ECO:0007669"/>
    <property type="project" value="UniProtKB-UniRule"/>
</dbReference>
<dbReference type="Pfam" id="PF00366">
    <property type="entry name" value="Ribosomal_S17"/>
    <property type="match status" value="1"/>
</dbReference>
<dbReference type="InterPro" id="IPR000266">
    <property type="entry name" value="Ribosomal_uS17"/>
</dbReference>
<dbReference type="NCBIfam" id="NF004123">
    <property type="entry name" value="PRK05610.1"/>
    <property type="match status" value="1"/>
</dbReference>
<organism evidence="8 9">
    <name type="scientific">Eiseniibacteriota bacterium</name>
    <dbReference type="NCBI Taxonomy" id="2212470"/>
    <lineage>
        <taxon>Bacteria</taxon>
        <taxon>Candidatus Eiseniibacteriota</taxon>
    </lineage>
</organism>
<dbReference type="PRINTS" id="PR00973">
    <property type="entry name" value="RIBOSOMALS17"/>
</dbReference>
<keyword evidence="2 6" id="KW-0699">rRNA-binding</keyword>
<dbReference type="NCBIfam" id="TIGR03635">
    <property type="entry name" value="uS17_bact"/>
    <property type="match status" value="1"/>
</dbReference>
<evidence type="ECO:0000256" key="7">
    <source>
        <dbReference type="SAM" id="MobiDB-lite"/>
    </source>
</evidence>
<dbReference type="PANTHER" id="PTHR10744:SF1">
    <property type="entry name" value="SMALL RIBOSOMAL SUBUNIT PROTEIN US17M"/>
    <property type="match status" value="1"/>
</dbReference>
<reference evidence="8" key="1">
    <citation type="submission" date="2020-07" db="EMBL/GenBank/DDBJ databases">
        <title>Huge and variable diversity of episymbiotic CPR bacteria and DPANN archaea in groundwater ecosystems.</title>
        <authorList>
            <person name="He C.Y."/>
            <person name="Keren R."/>
            <person name="Whittaker M."/>
            <person name="Farag I.F."/>
            <person name="Doudna J."/>
            <person name="Cate J.H.D."/>
            <person name="Banfield J.F."/>
        </authorList>
    </citation>
    <scope>NUCLEOTIDE SEQUENCE</scope>
    <source>
        <strain evidence="8">NC_groundwater_1813_Pr3_B-0.1um_71_17</strain>
    </source>
</reference>
<dbReference type="InterPro" id="IPR012340">
    <property type="entry name" value="NA-bd_OB-fold"/>
</dbReference>
<comment type="function">
    <text evidence="6">One of the primary rRNA binding proteins, it binds specifically to the 5'-end of 16S ribosomal RNA.</text>
</comment>
<comment type="caution">
    <text evidence="8">The sequence shown here is derived from an EMBL/GenBank/DDBJ whole genome shotgun (WGS) entry which is preliminary data.</text>
</comment>
<proteinExistence type="inferred from homology"/>
<protein>
    <recommendedName>
        <fullName evidence="6">Small ribosomal subunit protein uS17</fullName>
    </recommendedName>
</protein>
<dbReference type="GO" id="GO:0003735">
    <property type="term" value="F:structural constituent of ribosome"/>
    <property type="evidence" value="ECO:0007669"/>
    <property type="project" value="UniProtKB-UniRule"/>
</dbReference>
<feature type="compositionally biased region" description="Low complexity" evidence="7">
    <location>
        <begin position="1"/>
        <end position="13"/>
    </location>
</feature>
<evidence type="ECO:0000256" key="5">
    <source>
        <dbReference type="ARBA" id="ARBA00023274"/>
    </source>
</evidence>
<evidence type="ECO:0000256" key="2">
    <source>
        <dbReference type="ARBA" id="ARBA00022730"/>
    </source>
</evidence>
<dbReference type="PANTHER" id="PTHR10744">
    <property type="entry name" value="40S RIBOSOMAL PROTEIN S11 FAMILY MEMBER"/>
    <property type="match status" value="1"/>
</dbReference>
<evidence type="ECO:0000256" key="1">
    <source>
        <dbReference type="ARBA" id="ARBA00010254"/>
    </source>
</evidence>
<feature type="region of interest" description="Disordered" evidence="7">
    <location>
        <begin position="1"/>
        <end position="24"/>
    </location>
</feature>
<dbReference type="GO" id="GO:0006412">
    <property type="term" value="P:translation"/>
    <property type="evidence" value="ECO:0007669"/>
    <property type="project" value="UniProtKB-UniRule"/>
</dbReference>
<dbReference type="HAMAP" id="MF_01345_B">
    <property type="entry name" value="Ribosomal_uS17_B"/>
    <property type="match status" value="1"/>
</dbReference>
<dbReference type="CDD" id="cd00364">
    <property type="entry name" value="Ribosomal_uS17"/>
    <property type="match status" value="1"/>
</dbReference>
<evidence type="ECO:0000256" key="4">
    <source>
        <dbReference type="ARBA" id="ARBA00022980"/>
    </source>
</evidence>
<sequence length="95" mass="11390">MTTETTENAATAARNRRKTRVGKVVSDRMDKTVVVSIERLVKHETYGRYVRRRTKFKVHDENNECRIGDTIRFMETRPISKDKRWRFVEFVERAK</sequence>
<comment type="subunit">
    <text evidence="6">Part of the 30S ribosomal subunit.</text>
</comment>
<dbReference type="SUPFAM" id="SSF50249">
    <property type="entry name" value="Nucleic acid-binding proteins"/>
    <property type="match status" value="1"/>
</dbReference>
<name>A0A933SGY9_UNCEI</name>
<evidence type="ECO:0000313" key="9">
    <source>
        <dbReference type="Proteomes" id="UP000696931"/>
    </source>
</evidence>
<evidence type="ECO:0000313" key="8">
    <source>
        <dbReference type="EMBL" id="MBI5169734.1"/>
    </source>
</evidence>
<accession>A0A933SGY9</accession>
<keyword evidence="5 6" id="KW-0687">Ribonucleoprotein</keyword>
<dbReference type="InterPro" id="IPR019984">
    <property type="entry name" value="Ribosomal_uS17_bact/chlr"/>
</dbReference>
<dbReference type="AlphaFoldDB" id="A0A933SGY9"/>
<keyword evidence="4 6" id="KW-0689">Ribosomal protein</keyword>
<evidence type="ECO:0000256" key="6">
    <source>
        <dbReference type="HAMAP-Rule" id="MF_01345"/>
    </source>
</evidence>
<dbReference type="Proteomes" id="UP000696931">
    <property type="component" value="Unassembled WGS sequence"/>
</dbReference>
<dbReference type="GO" id="GO:0022627">
    <property type="term" value="C:cytosolic small ribosomal subunit"/>
    <property type="evidence" value="ECO:0007669"/>
    <property type="project" value="UniProtKB-UniRule"/>
</dbReference>
<evidence type="ECO:0000256" key="3">
    <source>
        <dbReference type="ARBA" id="ARBA00022884"/>
    </source>
</evidence>